<feature type="compositionally biased region" description="Low complexity" evidence="6">
    <location>
        <begin position="1"/>
        <end position="15"/>
    </location>
</feature>
<dbReference type="PANTHER" id="PTHR10543:SF24">
    <property type="entry name" value="CAROTENOID ISOMEROOXYGENASE"/>
    <property type="match status" value="1"/>
</dbReference>
<dbReference type="GO" id="GO:0010436">
    <property type="term" value="F:carotenoid dioxygenase activity"/>
    <property type="evidence" value="ECO:0000318"/>
    <property type="project" value="GO_Central"/>
</dbReference>
<keyword evidence="2 5" id="KW-0479">Metal-binding</keyword>
<accession>A0A2K3DZZ7</accession>
<evidence type="ECO:0000313" key="7">
    <source>
        <dbReference type="EMBL" id="PNW86116.1"/>
    </source>
</evidence>
<feature type="region of interest" description="Disordered" evidence="6">
    <location>
        <begin position="219"/>
        <end position="247"/>
    </location>
</feature>
<feature type="region of interest" description="Disordered" evidence="6">
    <location>
        <begin position="1"/>
        <end position="39"/>
    </location>
</feature>
<feature type="binding site" evidence="5">
    <location>
        <position position="407"/>
    </location>
    <ligand>
        <name>Fe cation</name>
        <dbReference type="ChEBI" id="CHEBI:24875"/>
        <note>catalytic</note>
    </ligand>
</feature>
<comment type="similarity">
    <text evidence="1">Belongs to the carotenoid oxygenase family.</text>
</comment>
<feature type="binding site" evidence="5">
    <location>
        <position position="341"/>
    </location>
    <ligand>
        <name>Fe cation</name>
        <dbReference type="ChEBI" id="CHEBI:24875"/>
        <note>catalytic</note>
    </ligand>
</feature>
<dbReference type="KEGG" id="cre:CHLRE_02g073950v5"/>
<evidence type="ECO:0000256" key="4">
    <source>
        <dbReference type="ARBA" id="ARBA00023004"/>
    </source>
</evidence>
<dbReference type="GeneID" id="5727169"/>
<evidence type="ECO:0000256" key="3">
    <source>
        <dbReference type="ARBA" id="ARBA00023002"/>
    </source>
</evidence>
<dbReference type="RefSeq" id="XP_001701621.2">
    <property type="nucleotide sequence ID" value="XM_001701569.2"/>
</dbReference>
<organism evidence="7 8">
    <name type="scientific">Chlamydomonas reinhardtii</name>
    <name type="common">Chlamydomonas smithii</name>
    <dbReference type="NCBI Taxonomy" id="3055"/>
    <lineage>
        <taxon>Eukaryota</taxon>
        <taxon>Viridiplantae</taxon>
        <taxon>Chlorophyta</taxon>
        <taxon>core chlorophytes</taxon>
        <taxon>Chlorophyceae</taxon>
        <taxon>CS clade</taxon>
        <taxon>Chlamydomonadales</taxon>
        <taxon>Chlamydomonadaceae</taxon>
        <taxon>Chlamydomonas</taxon>
    </lineage>
</organism>
<dbReference type="Pfam" id="PF03055">
    <property type="entry name" value="RPE65"/>
    <property type="match status" value="1"/>
</dbReference>
<comment type="cofactor">
    <cofactor evidence="5">
        <name>Fe(2+)</name>
        <dbReference type="ChEBI" id="CHEBI:29033"/>
    </cofactor>
    <text evidence="5">Binds 1 Fe(2+) ion per subunit.</text>
</comment>
<dbReference type="EMBL" id="CM008963">
    <property type="protein sequence ID" value="PNW86116.1"/>
    <property type="molecule type" value="Genomic_DNA"/>
</dbReference>
<dbReference type="AlphaFoldDB" id="A0A2K3DZZ7"/>
<dbReference type="Proteomes" id="UP000006906">
    <property type="component" value="Chromosome 2"/>
</dbReference>
<evidence type="ECO:0000313" key="8">
    <source>
        <dbReference type="Proteomes" id="UP000006906"/>
    </source>
</evidence>
<gene>
    <name evidence="7" type="ORF">CHLRE_02g073950v5</name>
</gene>
<evidence type="ECO:0000256" key="5">
    <source>
        <dbReference type="PIRSR" id="PIRSR604294-1"/>
    </source>
</evidence>
<dbReference type="InterPro" id="IPR004294">
    <property type="entry name" value="Carotenoid_Oase"/>
</dbReference>
<keyword evidence="8" id="KW-1185">Reference proteome</keyword>
<evidence type="ECO:0000256" key="6">
    <source>
        <dbReference type="SAM" id="MobiDB-lite"/>
    </source>
</evidence>
<dbReference type="GO" id="GO:0016121">
    <property type="term" value="P:carotene catabolic process"/>
    <property type="evidence" value="ECO:0000318"/>
    <property type="project" value="GO_Central"/>
</dbReference>
<evidence type="ECO:0000256" key="2">
    <source>
        <dbReference type="ARBA" id="ARBA00022723"/>
    </source>
</evidence>
<dbReference type="GO" id="GO:0009507">
    <property type="term" value="C:chloroplast"/>
    <property type="evidence" value="ECO:0000318"/>
    <property type="project" value="GO_Central"/>
</dbReference>
<proteinExistence type="inferred from homology"/>
<feature type="binding site" evidence="5">
    <location>
        <position position="290"/>
    </location>
    <ligand>
        <name>Fe cation</name>
        <dbReference type="ChEBI" id="CHEBI:24875"/>
        <note>catalytic</note>
    </ligand>
</feature>
<reference evidence="7 8" key="1">
    <citation type="journal article" date="2007" name="Science">
        <title>The Chlamydomonas genome reveals the evolution of key animal and plant functions.</title>
        <authorList>
            <person name="Merchant S.S."/>
            <person name="Prochnik S.E."/>
            <person name="Vallon O."/>
            <person name="Harris E.H."/>
            <person name="Karpowicz S.J."/>
            <person name="Witman G.B."/>
            <person name="Terry A."/>
            <person name="Salamov A."/>
            <person name="Fritz-Laylin L.K."/>
            <person name="Marechal-Drouard L."/>
            <person name="Marshall W.F."/>
            <person name="Qu L.H."/>
            <person name="Nelson D.R."/>
            <person name="Sanderfoot A.A."/>
            <person name="Spalding M.H."/>
            <person name="Kapitonov V.V."/>
            <person name="Ren Q."/>
            <person name="Ferris P."/>
            <person name="Lindquist E."/>
            <person name="Shapiro H."/>
            <person name="Lucas S.M."/>
            <person name="Grimwood J."/>
            <person name="Schmutz J."/>
            <person name="Cardol P."/>
            <person name="Cerutti H."/>
            <person name="Chanfreau G."/>
            <person name="Chen C.L."/>
            <person name="Cognat V."/>
            <person name="Croft M.T."/>
            <person name="Dent R."/>
            <person name="Dutcher S."/>
            <person name="Fernandez E."/>
            <person name="Fukuzawa H."/>
            <person name="Gonzalez-Ballester D."/>
            <person name="Gonzalez-Halphen D."/>
            <person name="Hallmann A."/>
            <person name="Hanikenne M."/>
            <person name="Hippler M."/>
            <person name="Inwood W."/>
            <person name="Jabbari K."/>
            <person name="Kalanon M."/>
            <person name="Kuras R."/>
            <person name="Lefebvre P.A."/>
            <person name="Lemaire S.D."/>
            <person name="Lobanov A.V."/>
            <person name="Lohr M."/>
            <person name="Manuell A."/>
            <person name="Meier I."/>
            <person name="Mets L."/>
            <person name="Mittag M."/>
            <person name="Mittelmeier T."/>
            <person name="Moroney J.V."/>
            <person name="Moseley J."/>
            <person name="Napoli C."/>
            <person name="Nedelcu A.M."/>
            <person name="Niyogi K."/>
            <person name="Novoselov S.V."/>
            <person name="Paulsen I.T."/>
            <person name="Pazour G."/>
            <person name="Purton S."/>
            <person name="Ral J.P."/>
            <person name="Riano-Pachon D.M."/>
            <person name="Riekhof W."/>
            <person name="Rymarquis L."/>
            <person name="Schroda M."/>
            <person name="Stern D."/>
            <person name="Umen J."/>
            <person name="Willows R."/>
            <person name="Wilson N."/>
            <person name="Zimmer S.L."/>
            <person name="Allmer J."/>
            <person name="Balk J."/>
            <person name="Bisova K."/>
            <person name="Chen C.J."/>
            <person name="Elias M."/>
            <person name="Gendler K."/>
            <person name="Hauser C."/>
            <person name="Lamb M.R."/>
            <person name="Ledford H."/>
            <person name="Long J.C."/>
            <person name="Minagawa J."/>
            <person name="Page M.D."/>
            <person name="Pan J."/>
            <person name="Pootakham W."/>
            <person name="Roje S."/>
            <person name="Rose A."/>
            <person name="Stahlberg E."/>
            <person name="Terauchi A.M."/>
            <person name="Yang P."/>
            <person name="Ball S."/>
            <person name="Bowler C."/>
            <person name="Dieckmann C.L."/>
            <person name="Gladyshev V.N."/>
            <person name="Green P."/>
            <person name="Jorgensen R."/>
            <person name="Mayfield S."/>
            <person name="Mueller-Roeber B."/>
            <person name="Rajamani S."/>
            <person name="Sayre R.T."/>
            <person name="Brokstein P."/>
            <person name="Dubchak I."/>
            <person name="Goodstein D."/>
            <person name="Hornick L."/>
            <person name="Huang Y.W."/>
            <person name="Jhaveri J."/>
            <person name="Luo Y."/>
            <person name="Martinez D."/>
            <person name="Ngau W.C."/>
            <person name="Otillar B."/>
            <person name="Poliakov A."/>
            <person name="Porter A."/>
            <person name="Szajkowski L."/>
            <person name="Werner G."/>
            <person name="Zhou K."/>
            <person name="Grigoriev I.V."/>
            <person name="Rokhsar D.S."/>
            <person name="Grossman A.R."/>
        </authorList>
    </citation>
    <scope>NUCLEOTIDE SEQUENCE [LARGE SCALE GENOMIC DNA]</scope>
    <source>
        <strain evidence="8">CC-503</strain>
    </source>
</reference>
<dbReference type="PANTHER" id="PTHR10543">
    <property type="entry name" value="BETA-CAROTENE DIOXYGENASE"/>
    <property type="match status" value="1"/>
</dbReference>
<dbReference type="InParanoid" id="A0A2K3DZZ7"/>
<keyword evidence="3" id="KW-0560">Oxidoreductase</keyword>
<feature type="binding site" evidence="5">
    <location>
        <position position="605"/>
    </location>
    <ligand>
        <name>Fe cation</name>
        <dbReference type="ChEBI" id="CHEBI:24875"/>
        <note>catalytic</note>
    </ligand>
</feature>
<dbReference type="Gramene" id="PNW86116">
    <property type="protein sequence ID" value="PNW86116"/>
    <property type="gene ID" value="CHLRE_02g073950v5"/>
</dbReference>
<dbReference type="OrthoDB" id="407010at2759"/>
<protein>
    <submittedName>
        <fullName evidence="7">Uncharacterized protein</fullName>
    </submittedName>
</protein>
<sequence>MLKRYSATPAAASATGGAGERGQVAGPATGSGSSTHVSEAARQAVFAPATAEQVTEAAAQVVSGRLPSWLRGSLLLNGCGDFRGMQHLFDGYACLSRVRLDGQDNRAWVSQRFLDTDAYRSYRTTGRLKYREFGTPAGTPAGPQPESSLLLRLLRSVFNTAYGVVVTLTGRQGFSDNASVTLTALPSGQLLALSEPTAATYLVDPNTLAATHHVVYGNKGGSARDSSGSGSSGGGSGSSKGRPAAPEAGAAGVEVAVAGGAGAVRSASSGRLQVFRVVDDMVHSDIQTAHIKPIPDGRLVNFSRSLPFGGYHVYVQDPASLRRTQIAFIRDRDPLAPCWVHDMAVTRTHLVVVEAPLHMNLTALMVGSSRQYVFMDWRPEAGTRVHVIALDGSRVVTHTAPALFTFHFSNAFERPSASSPGATELCVDFSVYDDPAILNDLSLKEMMDMPGKDISPSRLRRLTMPLRDAAGKPAGPARLDAPAPLLRDESAYGNFVEFPAFNTKFAGLPYRYCYSTAAVRPTNMGNALAVHDLQEGTSRLWHSPGGMPAEPCFVPRPGSSDEADGVVLAAVVGADGGSSVVVLEGGSLQELARVKLPVTVPYRFHGTFVQQK</sequence>
<dbReference type="OMA" id="GLTDHYF"/>
<keyword evidence="4 5" id="KW-0408">Iron</keyword>
<name>A0A2K3DZZ7_CHLRE</name>
<evidence type="ECO:0000256" key="1">
    <source>
        <dbReference type="ARBA" id="ARBA00006787"/>
    </source>
</evidence>
<dbReference type="PaxDb" id="3055-EDP06596"/>
<dbReference type="FunCoup" id="A0A2K3DZZ7">
    <property type="interactions" value="46"/>
</dbReference>
<dbReference type="GO" id="GO:0046872">
    <property type="term" value="F:metal ion binding"/>
    <property type="evidence" value="ECO:0007669"/>
    <property type="project" value="UniProtKB-KW"/>
</dbReference>